<reference evidence="2" key="1">
    <citation type="submission" date="2021-01" db="EMBL/GenBank/DDBJ databases">
        <authorList>
            <person name="Corre E."/>
            <person name="Pelletier E."/>
            <person name="Niang G."/>
            <person name="Scheremetjew M."/>
            <person name="Finn R."/>
            <person name="Kale V."/>
            <person name="Holt S."/>
            <person name="Cochrane G."/>
            <person name="Meng A."/>
            <person name="Brown T."/>
            <person name="Cohen L."/>
        </authorList>
    </citation>
    <scope>NUCLEOTIDE SEQUENCE</scope>
    <source>
        <strain evidence="2">Pbaha01</strain>
    </source>
</reference>
<dbReference type="EMBL" id="HBEG01021802">
    <property type="protein sequence ID" value="CAD8357841.1"/>
    <property type="molecule type" value="Transcribed_RNA"/>
</dbReference>
<name>A0A7S0ABB1_9DINO</name>
<protein>
    <submittedName>
        <fullName evidence="2">Uncharacterized protein</fullName>
    </submittedName>
</protein>
<sequence length="244" mass="27516">MEVLLCEVGTLQEAYLSEQRRNRALCQALLNEKVLKWLCVGGLGLGVLLWWKRYDDMEVWRAAIVAMRCRIRRWLDQLRVQVSNWWQSDHLEIGGILHDGFVGRLGHDFDLCVHDELEEGNVTRVVRIQCTGVVPEDVRAELIPNGCVLQVARASSPGLGPANWTKRIQFQLADHVFEFREDEMQLDGGILQLVFRAHRPPTRVARPRQHTTAGAVPAARVGHSQGSEATTGSFEHVQMPEGAP</sequence>
<evidence type="ECO:0000313" key="2">
    <source>
        <dbReference type="EMBL" id="CAD8357841.1"/>
    </source>
</evidence>
<dbReference type="AlphaFoldDB" id="A0A7S0ABB1"/>
<feature type="region of interest" description="Disordered" evidence="1">
    <location>
        <begin position="203"/>
        <end position="244"/>
    </location>
</feature>
<feature type="compositionally biased region" description="Polar residues" evidence="1">
    <location>
        <begin position="224"/>
        <end position="233"/>
    </location>
</feature>
<proteinExistence type="predicted"/>
<organism evidence="2">
    <name type="scientific">Pyrodinium bahamense</name>
    <dbReference type="NCBI Taxonomy" id="73915"/>
    <lineage>
        <taxon>Eukaryota</taxon>
        <taxon>Sar</taxon>
        <taxon>Alveolata</taxon>
        <taxon>Dinophyceae</taxon>
        <taxon>Gonyaulacales</taxon>
        <taxon>Pyrocystaceae</taxon>
        <taxon>Pyrodinium</taxon>
    </lineage>
</organism>
<accession>A0A7S0ABB1</accession>
<gene>
    <name evidence="2" type="ORF">PBAH0796_LOCUS13208</name>
</gene>
<evidence type="ECO:0000256" key="1">
    <source>
        <dbReference type="SAM" id="MobiDB-lite"/>
    </source>
</evidence>